<dbReference type="GeneID" id="20207590"/>
<dbReference type="PANTHER" id="PTHR46518">
    <property type="entry name" value="COILED-COIL DOMAIN-CONTAINING PROTEIN 151"/>
    <property type="match status" value="1"/>
</dbReference>
<dbReference type="AlphaFoldDB" id="T1FFJ1"/>
<dbReference type="Proteomes" id="UP000015101">
    <property type="component" value="Unassembled WGS sequence"/>
</dbReference>
<gene>
    <name evidence="3" type="primary">20207590</name>
    <name evidence="2" type="ORF">HELRODRAFT_180154</name>
</gene>
<dbReference type="GO" id="GO:0036064">
    <property type="term" value="C:ciliary basal body"/>
    <property type="evidence" value="ECO:0000318"/>
    <property type="project" value="GO_Central"/>
</dbReference>
<reference evidence="2 4" key="2">
    <citation type="journal article" date="2013" name="Nature">
        <title>Insights into bilaterian evolution from three spiralian genomes.</title>
        <authorList>
            <person name="Simakov O."/>
            <person name="Marletaz F."/>
            <person name="Cho S.J."/>
            <person name="Edsinger-Gonzales E."/>
            <person name="Havlak P."/>
            <person name="Hellsten U."/>
            <person name="Kuo D.H."/>
            <person name="Larsson T."/>
            <person name="Lv J."/>
            <person name="Arendt D."/>
            <person name="Savage R."/>
            <person name="Osoegawa K."/>
            <person name="de Jong P."/>
            <person name="Grimwood J."/>
            <person name="Chapman J.A."/>
            <person name="Shapiro H."/>
            <person name="Aerts A."/>
            <person name="Otillar R.P."/>
            <person name="Terry A.Y."/>
            <person name="Boore J.L."/>
            <person name="Grigoriev I.V."/>
            <person name="Lindberg D.R."/>
            <person name="Seaver E.C."/>
            <person name="Weisblat D.A."/>
            <person name="Putnam N.H."/>
            <person name="Rokhsar D.S."/>
        </authorList>
    </citation>
    <scope>NUCLEOTIDE SEQUENCE</scope>
</reference>
<name>T1FFJ1_HELRO</name>
<dbReference type="RefSeq" id="XP_009027160.1">
    <property type="nucleotide sequence ID" value="XM_009028912.1"/>
</dbReference>
<dbReference type="InParanoid" id="T1FFJ1"/>
<reference evidence="4" key="1">
    <citation type="submission" date="2012-12" db="EMBL/GenBank/DDBJ databases">
        <authorList>
            <person name="Hellsten U."/>
            <person name="Grimwood J."/>
            <person name="Chapman J.A."/>
            <person name="Shapiro H."/>
            <person name="Aerts A."/>
            <person name="Otillar R.P."/>
            <person name="Terry A.Y."/>
            <person name="Boore J.L."/>
            <person name="Simakov O."/>
            <person name="Marletaz F."/>
            <person name="Cho S.-J."/>
            <person name="Edsinger-Gonzales E."/>
            <person name="Havlak P."/>
            <person name="Kuo D.-H."/>
            <person name="Larsson T."/>
            <person name="Lv J."/>
            <person name="Arendt D."/>
            <person name="Savage R."/>
            <person name="Osoegawa K."/>
            <person name="de Jong P."/>
            <person name="Lindberg D.R."/>
            <person name="Seaver E.C."/>
            <person name="Weisblat D.A."/>
            <person name="Putnam N.H."/>
            <person name="Grigoriev I.V."/>
            <person name="Rokhsar D.S."/>
        </authorList>
    </citation>
    <scope>NUCLEOTIDE SEQUENCE</scope>
</reference>
<keyword evidence="4" id="KW-1185">Reference proteome</keyword>
<feature type="coiled-coil region" evidence="1">
    <location>
        <begin position="347"/>
        <end position="406"/>
    </location>
</feature>
<dbReference type="EMBL" id="AMQM01007116">
    <property type="status" value="NOT_ANNOTATED_CDS"/>
    <property type="molecule type" value="Genomic_DNA"/>
</dbReference>
<dbReference type="GO" id="GO:0035253">
    <property type="term" value="C:ciliary rootlet"/>
    <property type="evidence" value="ECO:0000318"/>
    <property type="project" value="GO_Central"/>
</dbReference>
<proteinExistence type="predicted"/>
<dbReference type="GO" id="GO:0036158">
    <property type="term" value="P:outer dynein arm assembly"/>
    <property type="evidence" value="ECO:0000318"/>
    <property type="project" value="GO_Central"/>
</dbReference>
<sequence>MEDSTESNVDENPIIPLIGYHVKERYVELKDSYEIKSKNFEKLFLFKFQRKVDDGAIKKLLDDVVLVLKSENKKLKLMMRYISNKSSHTYLTLFPDRESKLKYSRKSPEDMMESLTCKIGLKKNALNLLTYRFRKMTELSGELDKEIVFLDRLKSSEKLEDKVEDEINKLKHEISDLENKAQVNAYIKSNYIPIIRLLQEEVHLYPSKMRDVELALKHNKKELDDITSMHQQAKESRLLAFKQLKQLQENLVKDRKGRGEAVLHVRKNMAQRFEIFEKMKKKKMSVDGCNDDKNEYRQNLNLMRLARFRINDLFGGIKSTLLETRILHACQTMITNDERNEFQNDRKEKLDIKFKDMQLQIKQAQIAKVKMVQLTSNKREKFRQATREMEAKIVSLEKEIIEKKKKLTIDGNLLMGVKKGVYAVASKLSWIPPKMAMRSDVTIEQQITEINEKLAKLIELQQEMTADVDVPLTRQEFCLSNLLAKSIDKRYSEDDQTHQNDMASTLEDVLEINDNTPAVRNHMKAASKRLVMKQKIKP</sequence>
<feature type="coiled-coil region" evidence="1">
    <location>
        <begin position="153"/>
        <end position="180"/>
    </location>
</feature>
<dbReference type="PANTHER" id="PTHR46518:SF1">
    <property type="entry name" value="OUTER DYNEIN ARM-DOCKING COMPLEX SUBUNIT 3"/>
    <property type="match status" value="1"/>
</dbReference>
<dbReference type="GO" id="GO:0097542">
    <property type="term" value="C:ciliary tip"/>
    <property type="evidence" value="ECO:0000318"/>
    <property type="project" value="GO_Central"/>
</dbReference>
<dbReference type="HOGENOM" id="CLU_506511_0_0_1"/>
<keyword evidence="1" id="KW-0175">Coiled coil</keyword>
<organism evidence="3 4">
    <name type="scientific">Helobdella robusta</name>
    <name type="common">Californian leech</name>
    <dbReference type="NCBI Taxonomy" id="6412"/>
    <lineage>
        <taxon>Eukaryota</taxon>
        <taxon>Metazoa</taxon>
        <taxon>Spiralia</taxon>
        <taxon>Lophotrochozoa</taxon>
        <taxon>Annelida</taxon>
        <taxon>Clitellata</taxon>
        <taxon>Hirudinea</taxon>
        <taxon>Rhynchobdellida</taxon>
        <taxon>Glossiphoniidae</taxon>
        <taxon>Helobdella</taxon>
    </lineage>
</organism>
<evidence type="ECO:0000313" key="2">
    <source>
        <dbReference type="EMBL" id="ESN94808.1"/>
    </source>
</evidence>
<evidence type="ECO:0000313" key="3">
    <source>
        <dbReference type="EnsemblMetazoa" id="HelroP180154"/>
    </source>
</evidence>
<dbReference type="EMBL" id="KB097563">
    <property type="protein sequence ID" value="ESN94808.1"/>
    <property type="molecule type" value="Genomic_DNA"/>
</dbReference>
<dbReference type="InterPro" id="IPR033192">
    <property type="entry name" value="ODAD3"/>
</dbReference>
<evidence type="ECO:0000256" key="1">
    <source>
        <dbReference type="SAM" id="Coils"/>
    </source>
</evidence>
<evidence type="ECO:0000313" key="4">
    <source>
        <dbReference type="Proteomes" id="UP000015101"/>
    </source>
</evidence>
<dbReference type="KEGG" id="hro:HELRODRAFT_180154"/>
<dbReference type="GO" id="GO:0003341">
    <property type="term" value="P:cilium movement"/>
    <property type="evidence" value="ECO:0000318"/>
    <property type="project" value="GO_Central"/>
</dbReference>
<reference evidence="3" key="3">
    <citation type="submission" date="2015-06" db="UniProtKB">
        <authorList>
            <consortium name="EnsemblMetazoa"/>
        </authorList>
    </citation>
    <scope>IDENTIFICATION</scope>
</reference>
<dbReference type="CTD" id="20207590"/>
<dbReference type="EnsemblMetazoa" id="HelroT180154">
    <property type="protein sequence ID" value="HelroP180154"/>
    <property type="gene ID" value="HelroG180154"/>
</dbReference>
<accession>T1FFJ1</accession>
<protein>
    <submittedName>
        <fullName evidence="2 3">Uncharacterized protein</fullName>
    </submittedName>
</protein>